<dbReference type="InterPro" id="IPR000253">
    <property type="entry name" value="FHA_dom"/>
</dbReference>
<dbReference type="HOGENOM" id="CLU_022457_3_0_1"/>
<dbReference type="InterPro" id="IPR008984">
    <property type="entry name" value="SMAD_FHA_dom_sf"/>
</dbReference>
<sequence length="129" mass="14699">MNHQTLVNRVKIGDCTFSKGKSNWMYYIIHVHRQSAYLFGRDRLVVDIPIDHPSSSKQHAVLQFRLVQTRNEFGDTKSLVKPFIIDLESANATLVNGEKIPQARYFGLGSGDVIEFGRSTREYVLSPET</sequence>
<dbReference type="STRING" id="747676.F4S025"/>
<dbReference type="Pfam" id="PF00498">
    <property type="entry name" value="FHA"/>
    <property type="match status" value="1"/>
</dbReference>
<dbReference type="Gene3D" id="2.60.200.20">
    <property type="match status" value="1"/>
</dbReference>
<name>F4S025_MELLP</name>
<keyword evidence="3" id="KW-1185">Reference proteome</keyword>
<dbReference type="eggNOG" id="KOG1882">
    <property type="taxonomic scope" value="Eukaryota"/>
</dbReference>
<dbReference type="SMART" id="SM00240">
    <property type="entry name" value="FHA"/>
    <property type="match status" value="1"/>
</dbReference>
<protein>
    <recommendedName>
        <fullName evidence="1">FHA domain-containing protein</fullName>
    </recommendedName>
</protein>
<proteinExistence type="predicted"/>
<dbReference type="PROSITE" id="PS50006">
    <property type="entry name" value="FHA_DOMAIN"/>
    <property type="match status" value="1"/>
</dbReference>
<gene>
    <name evidence="2" type="ORF">MELLADRAFT_91722</name>
</gene>
<dbReference type="Proteomes" id="UP000001072">
    <property type="component" value="Unassembled WGS sequence"/>
</dbReference>
<feature type="domain" description="FHA" evidence="1">
    <location>
        <begin position="37"/>
        <end position="100"/>
    </location>
</feature>
<dbReference type="KEGG" id="mlr:MELLADRAFT_91722"/>
<dbReference type="GeneID" id="18936008"/>
<dbReference type="OrthoDB" id="444265at2759"/>
<reference evidence="3" key="1">
    <citation type="journal article" date="2011" name="Proc. Natl. Acad. Sci. U.S.A.">
        <title>Obligate biotrophy features unraveled by the genomic analysis of rust fungi.</title>
        <authorList>
            <person name="Duplessis S."/>
            <person name="Cuomo C.A."/>
            <person name="Lin Y.-C."/>
            <person name="Aerts A."/>
            <person name="Tisserant E."/>
            <person name="Veneault-Fourrey C."/>
            <person name="Joly D.L."/>
            <person name="Hacquard S."/>
            <person name="Amselem J."/>
            <person name="Cantarel B.L."/>
            <person name="Chiu R."/>
            <person name="Coutinho P.M."/>
            <person name="Feau N."/>
            <person name="Field M."/>
            <person name="Frey P."/>
            <person name="Gelhaye E."/>
            <person name="Goldberg J."/>
            <person name="Grabherr M.G."/>
            <person name="Kodira C.D."/>
            <person name="Kohler A."/>
            <person name="Kuees U."/>
            <person name="Lindquist E.A."/>
            <person name="Lucas S.M."/>
            <person name="Mago R."/>
            <person name="Mauceli E."/>
            <person name="Morin E."/>
            <person name="Murat C."/>
            <person name="Pangilinan J.L."/>
            <person name="Park R."/>
            <person name="Pearson M."/>
            <person name="Quesneville H."/>
            <person name="Rouhier N."/>
            <person name="Sakthikumar S."/>
            <person name="Salamov A.A."/>
            <person name="Schmutz J."/>
            <person name="Selles B."/>
            <person name="Shapiro H."/>
            <person name="Tanguay P."/>
            <person name="Tuskan G.A."/>
            <person name="Henrissat B."/>
            <person name="Van de Peer Y."/>
            <person name="Rouze P."/>
            <person name="Ellis J.G."/>
            <person name="Dodds P.N."/>
            <person name="Schein J.E."/>
            <person name="Zhong S."/>
            <person name="Hamelin R.C."/>
            <person name="Grigoriev I.V."/>
            <person name="Szabo L.J."/>
            <person name="Martin F."/>
        </authorList>
    </citation>
    <scope>NUCLEOTIDE SEQUENCE [LARGE SCALE GENOMIC DNA]</scope>
    <source>
        <strain evidence="3">98AG31 / pathotype 3-4-7</strain>
    </source>
</reference>
<dbReference type="SUPFAM" id="SSF49879">
    <property type="entry name" value="SMAD/FHA domain"/>
    <property type="match status" value="1"/>
</dbReference>
<dbReference type="PANTHER" id="PTHR23308">
    <property type="entry name" value="NUCLEAR INHIBITOR OF PROTEIN PHOSPHATASE-1"/>
    <property type="match status" value="1"/>
</dbReference>
<dbReference type="EMBL" id="GL883134">
    <property type="protein sequence ID" value="EGG01890.1"/>
    <property type="molecule type" value="Genomic_DNA"/>
</dbReference>
<dbReference type="RefSeq" id="XP_007414724.1">
    <property type="nucleotide sequence ID" value="XM_007414662.1"/>
</dbReference>
<evidence type="ECO:0000313" key="3">
    <source>
        <dbReference type="Proteomes" id="UP000001072"/>
    </source>
</evidence>
<dbReference type="InParanoid" id="F4S025"/>
<evidence type="ECO:0000313" key="2">
    <source>
        <dbReference type="EMBL" id="EGG01890.1"/>
    </source>
</evidence>
<dbReference type="CDD" id="cd22676">
    <property type="entry name" value="FHA_SNIP1_DDL-like"/>
    <property type="match status" value="1"/>
</dbReference>
<organism evidence="3">
    <name type="scientific">Melampsora larici-populina (strain 98AG31 / pathotype 3-4-7)</name>
    <name type="common">Poplar leaf rust fungus</name>
    <dbReference type="NCBI Taxonomy" id="747676"/>
    <lineage>
        <taxon>Eukaryota</taxon>
        <taxon>Fungi</taxon>
        <taxon>Dikarya</taxon>
        <taxon>Basidiomycota</taxon>
        <taxon>Pucciniomycotina</taxon>
        <taxon>Pucciniomycetes</taxon>
        <taxon>Pucciniales</taxon>
        <taxon>Melampsoraceae</taxon>
        <taxon>Melampsora</taxon>
    </lineage>
</organism>
<evidence type="ECO:0000259" key="1">
    <source>
        <dbReference type="PROSITE" id="PS50006"/>
    </source>
</evidence>
<dbReference type="VEuPathDB" id="FungiDB:MELLADRAFT_91722"/>
<accession>F4S025</accession>
<dbReference type="AlphaFoldDB" id="F4S025"/>
<dbReference type="InterPro" id="IPR050923">
    <property type="entry name" value="Cell_Proc_Reg/RNA_Proc"/>
</dbReference>